<feature type="domain" description="MoaB/Mog" evidence="2">
    <location>
        <begin position="15"/>
        <end position="195"/>
    </location>
</feature>
<dbReference type="STRING" id="1206085.SAMN05443575_0478"/>
<dbReference type="Gene3D" id="3.40.980.10">
    <property type="entry name" value="MoaB/Mog-like domain"/>
    <property type="match status" value="1"/>
</dbReference>
<dbReference type="NCBIfam" id="NF001813">
    <property type="entry name" value="PRK00549.1"/>
    <property type="match status" value="1"/>
</dbReference>
<dbReference type="Pfam" id="PF00994">
    <property type="entry name" value="MoCF_biosynth"/>
    <property type="match status" value="1"/>
</dbReference>
<proteinExistence type="inferred from homology"/>
<dbReference type="InterPro" id="IPR008135">
    <property type="entry name" value="Competence-induced_CinA"/>
</dbReference>
<dbReference type="Pfam" id="PF02464">
    <property type="entry name" value="CinA"/>
    <property type="match status" value="1"/>
</dbReference>
<evidence type="ECO:0000256" key="1">
    <source>
        <dbReference type="HAMAP-Rule" id="MF_00226"/>
    </source>
</evidence>
<sequence length="435" mass="45310">MLSFAYDRAMRPRAGIVVTGTEVLTGRVADRNGPWLAEQLRTAGVDVAQVIVVGDRPDDLRHTLGFLAGSGVDLVVTSGGLGPTEDDLTAQVVADFQGRPVAVDEQWATRIGEIVARLSAGRGWRLDPEATRTATREQAAVPDGAGVLAPVGTAPGLVVPVAAGRTGPPVVVLPGPPRELQPMWPAALDHPAVRAALGAPDELRQRTLRLWGTPESELTAVLRDEHDRLDGLEITTCLRDGELEIVARYAPAAQPAYDRLTALVGDRFADTLFSPDGRTIDELVADLLREHGLTIATAESCTAGLLAGRLTELPGSSAYVLGGLVVYSNAAKHDLAGVSTELIDRVGAVSAEVAEALARGARERLGTDVGVGVTGVAGPGGGTPDKPVGLVHFCVSTPSTTLARAVTLPGDRADVRARSVVLALHLVRAAITPQP</sequence>
<evidence type="ECO:0000259" key="2">
    <source>
        <dbReference type="SMART" id="SM00852"/>
    </source>
</evidence>
<dbReference type="InterPro" id="IPR008136">
    <property type="entry name" value="CinA_C"/>
</dbReference>
<dbReference type="Gene3D" id="3.90.950.20">
    <property type="entry name" value="CinA-like"/>
    <property type="match status" value="1"/>
</dbReference>
<dbReference type="InterPro" id="IPR036425">
    <property type="entry name" value="MoaB/Mog-like_dom_sf"/>
</dbReference>
<evidence type="ECO:0000313" key="3">
    <source>
        <dbReference type="EMBL" id="SHF62904.1"/>
    </source>
</evidence>
<name>A0A1M5D7H8_9ACTN</name>
<dbReference type="PANTHER" id="PTHR13939">
    <property type="entry name" value="NICOTINAMIDE-NUCLEOTIDE AMIDOHYDROLASE PNCC"/>
    <property type="match status" value="1"/>
</dbReference>
<dbReference type="PIRSF" id="PIRSF006728">
    <property type="entry name" value="CinA"/>
    <property type="match status" value="1"/>
</dbReference>
<dbReference type="SMART" id="SM00852">
    <property type="entry name" value="MoCF_biosynth"/>
    <property type="match status" value="1"/>
</dbReference>
<protein>
    <recommendedName>
        <fullName evidence="1">CinA-like protein</fullName>
    </recommendedName>
</protein>
<dbReference type="NCBIfam" id="TIGR00199">
    <property type="entry name" value="PncC_domain"/>
    <property type="match status" value="1"/>
</dbReference>
<dbReference type="SUPFAM" id="SSF142433">
    <property type="entry name" value="CinA-like"/>
    <property type="match status" value="1"/>
</dbReference>
<evidence type="ECO:0000313" key="4">
    <source>
        <dbReference type="Proteomes" id="UP000186132"/>
    </source>
</evidence>
<dbReference type="HAMAP" id="MF_00226_B">
    <property type="entry name" value="CinA_B"/>
    <property type="match status" value="1"/>
</dbReference>
<dbReference type="InterPro" id="IPR001453">
    <property type="entry name" value="MoaB/Mog_dom"/>
</dbReference>
<dbReference type="EMBL" id="FQVU01000001">
    <property type="protein sequence ID" value="SHF62904.1"/>
    <property type="molecule type" value="Genomic_DNA"/>
</dbReference>
<dbReference type="InterPro" id="IPR036653">
    <property type="entry name" value="CinA-like_C"/>
</dbReference>
<gene>
    <name evidence="3" type="ORF">SAMN05443575_0478</name>
</gene>
<dbReference type="Proteomes" id="UP000186132">
    <property type="component" value="Unassembled WGS sequence"/>
</dbReference>
<dbReference type="AlphaFoldDB" id="A0A1M5D7H8"/>
<dbReference type="SUPFAM" id="SSF53218">
    <property type="entry name" value="Molybdenum cofactor biosynthesis proteins"/>
    <property type="match status" value="1"/>
</dbReference>
<organism evidence="3 4">
    <name type="scientific">Jatrophihabitans endophyticus</name>
    <dbReference type="NCBI Taxonomy" id="1206085"/>
    <lineage>
        <taxon>Bacteria</taxon>
        <taxon>Bacillati</taxon>
        <taxon>Actinomycetota</taxon>
        <taxon>Actinomycetes</taxon>
        <taxon>Jatrophihabitantales</taxon>
        <taxon>Jatrophihabitantaceae</taxon>
        <taxon>Jatrophihabitans</taxon>
    </lineage>
</organism>
<reference evidence="4" key="1">
    <citation type="submission" date="2016-11" db="EMBL/GenBank/DDBJ databases">
        <authorList>
            <person name="Varghese N."/>
            <person name="Submissions S."/>
        </authorList>
    </citation>
    <scope>NUCLEOTIDE SEQUENCE [LARGE SCALE GENOMIC DNA]</scope>
    <source>
        <strain evidence="4">DSM 45627</strain>
    </source>
</reference>
<keyword evidence="4" id="KW-1185">Reference proteome</keyword>
<comment type="similarity">
    <text evidence="1">Belongs to the CinA family.</text>
</comment>
<dbReference type="PANTHER" id="PTHR13939:SF0">
    <property type="entry name" value="NMN AMIDOHYDROLASE-LIKE PROTEIN YFAY"/>
    <property type="match status" value="1"/>
</dbReference>
<dbReference type="InterPro" id="IPR050101">
    <property type="entry name" value="CinA"/>
</dbReference>
<accession>A0A1M5D7H8</accession>
<dbReference type="NCBIfam" id="TIGR00200">
    <property type="entry name" value="cinA_nterm"/>
    <property type="match status" value="1"/>
</dbReference>